<dbReference type="Proteomes" id="UP000264179">
    <property type="component" value="Unassembled WGS sequence"/>
</dbReference>
<name>A0A358HQE1_9PROT</name>
<feature type="signal peptide" evidence="1">
    <location>
        <begin position="1"/>
        <end position="37"/>
    </location>
</feature>
<comment type="caution">
    <text evidence="2">The sequence shown here is derived from an EMBL/GenBank/DDBJ whole genome shotgun (WGS) entry which is preliminary data.</text>
</comment>
<protein>
    <submittedName>
        <fullName evidence="2">Amino acid ABC transporter</fullName>
    </submittedName>
</protein>
<feature type="chain" id="PRO_5033352979" evidence="1">
    <location>
        <begin position="38"/>
        <end position="280"/>
    </location>
</feature>
<evidence type="ECO:0000313" key="3">
    <source>
        <dbReference type="EMBL" id="HCW67908.1"/>
    </source>
</evidence>
<accession>A0A358HQE1</accession>
<evidence type="ECO:0000313" key="4">
    <source>
        <dbReference type="Proteomes" id="UP000264179"/>
    </source>
</evidence>
<organism evidence="2 5">
    <name type="scientific">Thalassospira lucentensis</name>
    <dbReference type="NCBI Taxonomy" id="168935"/>
    <lineage>
        <taxon>Bacteria</taxon>
        <taxon>Pseudomonadati</taxon>
        <taxon>Pseudomonadota</taxon>
        <taxon>Alphaproteobacteria</taxon>
        <taxon>Rhodospirillales</taxon>
        <taxon>Thalassospiraceae</taxon>
        <taxon>Thalassospira</taxon>
    </lineage>
</organism>
<dbReference type="EMBL" id="DPOP01000096">
    <property type="protein sequence ID" value="HCW67908.1"/>
    <property type="molecule type" value="Genomic_DNA"/>
</dbReference>
<evidence type="ECO:0000313" key="5">
    <source>
        <dbReference type="Proteomes" id="UP000264753"/>
    </source>
</evidence>
<dbReference type="EMBL" id="DOOG01000052">
    <property type="protein sequence ID" value="HBU97370.1"/>
    <property type="molecule type" value="Genomic_DNA"/>
</dbReference>
<evidence type="ECO:0000313" key="2">
    <source>
        <dbReference type="EMBL" id="HBU97370.1"/>
    </source>
</evidence>
<dbReference type="SUPFAM" id="SSF53850">
    <property type="entry name" value="Periplasmic binding protein-like II"/>
    <property type="match status" value="1"/>
</dbReference>
<dbReference type="Gene3D" id="3.40.190.10">
    <property type="entry name" value="Periplasmic binding protein-like II"/>
    <property type="match status" value="2"/>
</dbReference>
<sequence length="280" mass="32290">MGPKRKVATASKGKKMHRLFVFMLLLTATMVANTSQAATLKVCYDQWAPMTIFPSEDAPERGVIIDMLDHIYTSYGYTLEYYEVPLARGLSMVEDGLCDMLPEYVFSGPKDTGFEYAREKTFAYITAFVVRQDDPWRYNGIQSMNGRRIATGPGWDYSSASLEYQKYIDDPRNADFIEVISGYDDVVDRIFTMIKENRVDLYADNELVLQYVLNRLDMNDDLKIVRPGLEKKLVEKAIFSKKIPPGKRQQLIRIWNEGRLSMKGEKESVLLEKYGVRFEE</sequence>
<evidence type="ECO:0000256" key="1">
    <source>
        <dbReference type="SAM" id="SignalP"/>
    </source>
</evidence>
<dbReference type="Proteomes" id="UP000264753">
    <property type="component" value="Unassembled WGS sequence"/>
</dbReference>
<gene>
    <name evidence="2" type="ORF">DEF21_05615</name>
    <name evidence="3" type="ORF">DHR80_12055</name>
</gene>
<dbReference type="AlphaFoldDB" id="A0A358HQE1"/>
<proteinExistence type="predicted"/>
<keyword evidence="1" id="KW-0732">Signal</keyword>
<reference evidence="4 5" key="1">
    <citation type="journal article" date="2018" name="Nat. Biotechnol.">
        <title>A standardized bacterial taxonomy based on genome phylogeny substantially revises the tree of life.</title>
        <authorList>
            <person name="Parks D.H."/>
            <person name="Chuvochina M."/>
            <person name="Waite D.W."/>
            <person name="Rinke C."/>
            <person name="Skarshewski A."/>
            <person name="Chaumeil P.A."/>
            <person name="Hugenholtz P."/>
        </authorList>
    </citation>
    <scope>NUCLEOTIDE SEQUENCE [LARGE SCALE GENOMIC DNA]</scope>
    <source>
        <strain evidence="2">UBA8707</strain>
        <strain evidence="3">UBA9881</strain>
    </source>
</reference>